<dbReference type="PANTHER" id="PTHR21411:SF0">
    <property type="entry name" value="REGULATORY PROTEIN ZESTE"/>
    <property type="match status" value="1"/>
</dbReference>
<feature type="non-terminal residue" evidence="9">
    <location>
        <position position="410"/>
    </location>
</feature>
<feature type="region of interest" description="Disordered" evidence="6">
    <location>
        <begin position="216"/>
        <end position="236"/>
    </location>
</feature>
<dbReference type="AlphaFoldDB" id="A0A8J9VZ59"/>
<evidence type="ECO:0000313" key="10">
    <source>
        <dbReference type="Proteomes" id="UP000838878"/>
    </source>
</evidence>
<feature type="domain" description="Myb/SANT-like DNA-binding" evidence="7">
    <location>
        <begin position="139"/>
        <end position="214"/>
    </location>
</feature>
<keyword evidence="10" id="KW-1185">Reference proteome</keyword>
<dbReference type="Pfam" id="PF13873">
    <property type="entry name" value="Myb_DNA-bind_5"/>
    <property type="match status" value="1"/>
</dbReference>
<sequence length="410" mass="46729">MNYGKLQMNGKQALWEHFIKIQELNKKMLYLSKITETHVQPKYRAKMKVKYASQLLSNIVAAILKLVALSERDPTESNAIMQTGEIVHELGRLFDKTNGPSGPLDIKKGLRENVSAKTDHIKEWAQFRKTLQSLRFEKRSENWSAEEKDILREMIAQSRQIIEDKSTRASSNIKKAQEWKNIANKINELMGKNSSDGEVKLAWKRMKLAAKANLSAHRQHQMKTGGGEKPKSPSQGDMAIMDIAPHDFIVEYNDYDSDAIKTDVQLNTQDSEITAGPSTSFSPIVEPPLITTEPPPEFNDEVIEVIMDQGTSMVNVGISTPRKKDNIRRKQSGKKGPQSIKKALQETILKSNCQFKKKQLDMLEVEHQYNVRIAELKLKKLELEIKLLEKKGKTLVLLMVERNVIIIRIM</sequence>
<evidence type="ECO:0000256" key="1">
    <source>
        <dbReference type="ARBA" id="ARBA00011764"/>
    </source>
</evidence>
<gene>
    <name evidence="9" type="ORF">BINO364_LOCUS15978</name>
</gene>
<comment type="subunit">
    <text evidence="1">Self-associates forming complexes of several hundred monomers.</text>
</comment>
<keyword evidence="4" id="KW-0804">Transcription</keyword>
<evidence type="ECO:0000259" key="7">
    <source>
        <dbReference type="Pfam" id="PF13873"/>
    </source>
</evidence>
<evidence type="ECO:0000313" key="9">
    <source>
        <dbReference type="EMBL" id="CAH0731065.1"/>
    </source>
</evidence>
<dbReference type="InterPro" id="IPR048366">
    <property type="entry name" value="TNP-like_GBD"/>
</dbReference>
<name>A0A8J9VZ59_9NEOP</name>
<keyword evidence="3" id="KW-0805">Transcription regulation</keyword>
<dbReference type="PANTHER" id="PTHR21411">
    <property type="entry name" value="APONTIC"/>
    <property type="match status" value="1"/>
</dbReference>
<evidence type="ECO:0000256" key="3">
    <source>
        <dbReference type="ARBA" id="ARBA00023015"/>
    </source>
</evidence>
<comment type="function">
    <text evidence="5">Involved in transvection phenomena (= synapsis-dependent gene expression), where the synaptic pairing of chromosomes carrying genes with which zeste interacts influences the expression of these genes. Zeste binds to DNA and stimulates transcription from a nearby promoter.</text>
</comment>
<dbReference type="InterPro" id="IPR028002">
    <property type="entry name" value="Myb_DNA-bind_5"/>
</dbReference>
<evidence type="ECO:0000259" key="8">
    <source>
        <dbReference type="Pfam" id="PF21788"/>
    </source>
</evidence>
<evidence type="ECO:0000256" key="6">
    <source>
        <dbReference type="SAM" id="MobiDB-lite"/>
    </source>
</evidence>
<dbReference type="Pfam" id="PF21788">
    <property type="entry name" value="TNP-like_GBD"/>
    <property type="match status" value="1"/>
</dbReference>
<protein>
    <recommendedName>
        <fullName evidence="2">Regulatory protein zeste</fullName>
    </recommendedName>
</protein>
<dbReference type="EMBL" id="OV170229">
    <property type="protein sequence ID" value="CAH0731065.1"/>
    <property type="molecule type" value="Genomic_DNA"/>
</dbReference>
<evidence type="ECO:0000256" key="4">
    <source>
        <dbReference type="ARBA" id="ARBA00023163"/>
    </source>
</evidence>
<organism evidence="9 10">
    <name type="scientific">Brenthis ino</name>
    <name type="common">lesser marbled fritillary</name>
    <dbReference type="NCBI Taxonomy" id="405034"/>
    <lineage>
        <taxon>Eukaryota</taxon>
        <taxon>Metazoa</taxon>
        <taxon>Ecdysozoa</taxon>
        <taxon>Arthropoda</taxon>
        <taxon>Hexapoda</taxon>
        <taxon>Insecta</taxon>
        <taxon>Pterygota</taxon>
        <taxon>Neoptera</taxon>
        <taxon>Endopterygota</taxon>
        <taxon>Lepidoptera</taxon>
        <taxon>Glossata</taxon>
        <taxon>Ditrysia</taxon>
        <taxon>Papilionoidea</taxon>
        <taxon>Nymphalidae</taxon>
        <taxon>Heliconiinae</taxon>
        <taxon>Argynnini</taxon>
        <taxon>Brenthis</taxon>
    </lineage>
</organism>
<dbReference type="Proteomes" id="UP000838878">
    <property type="component" value="Chromosome 9"/>
</dbReference>
<reference evidence="9" key="1">
    <citation type="submission" date="2021-12" db="EMBL/GenBank/DDBJ databases">
        <authorList>
            <person name="Martin H S."/>
        </authorList>
    </citation>
    <scope>NUCLEOTIDE SEQUENCE</scope>
</reference>
<dbReference type="OrthoDB" id="6084504at2759"/>
<accession>A0A8J9VZ59</accession>
<evidence type="ECO:0000256" key="2">
    <source>
        <dbReference type="ARBA" id="ARBA00016807"/>
    </source>
</evidence>
<feature type="domain" description="Transposable element P transposase-like GTP-binding insertion" evidence="8">
    <location>
        <begin position="2"/>
        <end position="99"/>
    </location>
</feature>
<evidence type="ECO:0000256" key="5">
    <source>
        <dbReference type="ARBA" id="ARBA00025466"/>
    </source>
</evidence>
<proteinExistence type="predicted"/>